<dbReference type="SMART" id="SM00717">
    <property type="entry name" value="SANT"/>
    <property type="match status" value="1"/>
</dbReference>
<feature type="compositionally biased region" description="Basic and acidic residues" evidence="2">
    <location>
        <begin position="597"/>
        <end position="608"/>
    </location>
</feature>
<dbReference type="CDD" id="cd00167">
    <property type="entry name" value="SANT"/>
    <property type="match status" value="1"/>
</dbReference>
<dbReference type="EMBL" id="CAEFZW010000002">
    <property type="protein sequence ID" value="CAB4252804.1"/>
    <property type="molecule type" value="Genomic_DNA"/>
</dbReference>
<name>A0A8H2ZI72_9SACH</name>
<evidence type="ECO:0000256" key="1">
    <source>
        <dbReference type="SAM" id="Coils"/>
    </source>
</evidence>
<dbReference type="Gene3D" id="1.20.58.1880">
    <property type="match status" value="1"/>
</dbReference>
<dbReference type="PROSITE" id="PS51293">
    <property type="entry name" value="SANT"/>
    <property type="match status" value="1"/>
</dbReference>
<dbReference type="SUPFAM" id="SSF46689">
    <property type="entry name" value="Homeodomain-like"/>
    <property type="match status" value="1"/>
</dbReference>
<dbReference type="Pfam" id="PF15963">
    <property type="entry name" value="Myb_DNA-bind_7"/>
    <property type="match status" value="1"/>
</dbReference>
<dbReference type="GO" id="GO:0001156">
    <property type="term" value="F:TFIIIC-class transcription factor complex binding"/>
    <property type="evidence" value="ECO:0007669"/>
    <property type="project" value="TreeGrafter"/>
</dbReference>
<feature type="compositionally biased region" description="Basic and acidic residues" evidence="2">
    <location>
        <begin position="214"/>
        <end position="223"/>
    </location>
</feature>
<feature type="compositionally biased region" description="Acidic residues" evidence="2">
    <location>
        <begin position="569"/>
        <end position="596"/>
    </location>
</feature>
<dbReference type="GO" id="GO:0070898">
    <property type="term" value="P:RNA polymerase III preinitiation complex assembly"/>
    <property type="evidence" value="ECO:0007669"/>
    <property type="project" value="TreeGrafter"/>
</dbReference>
<evidence type="ECO:0000256" key="2">
    <source>
        <dbReference type="SAM" id="MobiDB-lite"/>
    </source>
</evidence>
<dbReference type="GO" id="GO:0000995">
    <property type="term" value="F:RNA polymerase III general transcription initiation factor activity"/>
    <property type="evidence" value="ECO:0007669"/>
    <property type="project" value="InterPro"/>
</dbReference>
<proteinExistence type="predicted"/>
<dbReference type="OrthoDB" id="272624at2759"/>
<feature type="domain" description="SANT" evidence="3">
    <location>
        <begin position="405"/>
        <end position="456"/>
    </location>
</feature>
<feature type="region of interest" description="Disordered" evidence="2">
    <location>
        <begin position="63"/>
        <end position="85"/>
    </location>
</feature>
<dbReference type="PIRSF" id="PIRSF037327">
    <property type="entry name" value="TFIIIB_Bdp1_fun"/>
    <property type="match status" value="1"/>
</dbReference>
<dbReference type="Proteomes" id="UP000644660">
    <property type="component" value="Unassembled WGS sequence"/>
</dbReference>
<feature type="coiled-coil region" evidence="1">
    <location>
        <begin position="286"/>
        <end position="339"/>
    </location>
</feature>
<sequence>MSSVVNKGGTRFAPKMRQRRTAASGSPAVGSIATPVISIQPTKEVDDIGNGEVNDSATLVATQVTTQDLDGDEGPLAKGTQEEDVDPKQVINTEEKRLSISGPTDRHQRRFSRLPSLSGTLGSPLLKPSLAGSNNTNRRLSTISKNPKKKKILSMNKLLSENEDDATLNAIKKRRLSRTVPPATRRSKSSRKSSVISKIFVPQEAHSEEDEEGDNLKDRRDSMTDTVPNDGEYFETYIVRNIDEVPADVTITDSARYLVDDEHFTMDQLCKRTLPIGQISENFDKARNAEKQKILKRKERHNLRKRAREEFKSLQSLNKEEEDLEKEEWKKNREKLLNAEIPEFGAPKGQQMQLKIGADGKMILDEESTVVDRHRNANLENAQKEKLDENPFENLYNNASYGKSTYTDPWTLDEIIKLYKALAMWGTDFNLISQMFPYRTRKQVKAKFVNEERKHPIIIELALRAKLPANFDVYCTDIRKELGTVDDFNEKMAQIQSDHEKNIQEIEKAKESAKIEDMNIQKDGDLDKKSSGGFRKKYLNTYRKSEVVLGTIDDVKKLRKIKDDAVKEEGEEDKSDNDEEEKEDGEEDREEEEEKEGDLSKESIDEKK</sequence>
<evidence type="ECO:0000313" key="5">
    <source>
        <dbReference type="Proteomes" id="UP000644660"/>
    </source>
</evidence>
<evidence type="ECO:0000259" key="3">
    <source>
        <dbReference type="PROSITE" id="PS51293"/>
    </source>
</evidence>
<accession>A0A8H2ZI72</accession>
<feature type="region of interest" description="Disordered" evidence="2">
    <location>
        <begin position="174"/>
        <end position="228"/>
    </location>
</feature>
<protein>
    <submittedName>
        <fullName evidence="4">Similar to Saccharomyces cerevisiae YNL039W BDP1 Essential subunit of RNA polymerase III transcription factor (TFIIIB)</fullName>
    </submittedName>
</protein>
<comment type="caution">
    <text evidence="4">The sequence shown here is derived from an EMBL/GenBank/DDBJ whole genome shotgun (WGS) entry which is preliminary data.</text>
</comment>
<dbReference type="InterPro" id="IPR009057">
    <property type="entry name" value="Homeodomain-like_sf"/>
</dbReference>
<organism evidence="4 5">
    <name type="scientific">Maudiozyma barnettii</name>
    <dbReference type="NCBI Taxonomy" id="61262"/>
    <lineage>
        <taxon>Eukaryota</taxon>
        <taxon>Fungi</taxon>
        <taxon>Dikarya</taxon>
        <taxon>Ascomycota</taxon>
        <taxon>Saccharomycotina</taxon>
        <taxon>Saccharomycetes</taxon>
        <taxon>Saccharomycetales</taxon>
        <taxon>Saccharomycetaceae</taxon>
        <taxon>Maudiozyma</taxon>
    </lineage>
</organism>
<feature type="region of interest" description="Disordered" evidence="2">
    <location>
        <begin position="1"/>
        <end position="29"/>
    </location>
</feature>
<feature type="compositionally biased region" description="Polar residues" evidence="2">
    <location>
        <begin position="131"/>
        <end position="141"/>
    </location>
</feature>
<reference evidence="4 5" key="1">
    <citation type="submission" date="2020-05" db="EMBL/GenBank/DDBJ databases">
        <authorList>
            <person name="Casaregola S."/>
            <person name="Devillers H."/>
            <person name="Grondin C."/>
        </authorList>
    </citation>
    <scope>NUCLEOTIDE SEQUENCE [LARGE SCALE GENOMIC DNA]</scope>
    <source>
        <strain evidence="4 5">CLIB 1767</strain>
    </source>
</reference>
<dbReference type="InterPro" id="IPR001005">
    <property type="entry name" value="SANT/Myb"/>
</dbReference>
<dbReference type="InterPro" id="IPR017884">
    <property type="entry name" value="SANT_dom"/>
</dbReference>
<dbReference type="RefSeq" id="XP_041404842.1">
    <property type="nucleotide sequence ID" value="XM_041548908.1"/>
</dbReference>
<dbReference type="InterPro" id="IPR039467">
    <property type="entry name" value="TFIIIB_B''_Myb"/>
</dbReference>
<keyword evidence="1" id="KW-0175">Coiled coil</keyword>
<feature type="region of interest" description="Disordered" evidence="2">
    <location>
        <begin position="114"/>
        <end position="141"/>
    </location>
</feature>
<dbReference type="GO" id="GO:0006355">
    <property type="term" value="P:regulation of DNA-templated transcription"/>
    <property type="evidence" value="ECO:0007669"/>
    <property type="project" value="UniProtKB-ARBA"/>
</dbReference>
<dbReference type="InterPro" id="IPR017174">
    <property type="entry name" value="Bdp1_fungi"/>
</dbReference>
<dbReference type="GO" id="GO:0000126">
    <property type="term" value="C:transcription factor TFIIIB complex"/>
    <property type="evidence" value="ECO:0007669"/>
    <property type="project" value="InterPro"/>
</dbReference>
<dbReference type="AlphaFoldDB" id="A0A8H2ZI72"/>
<dbReference type="PANTHER" id="PTHR22929:SF0">
    <property type="entry name" value="TRANSCRIPTION FACTOR TFIIIB COMPONENT B'' HOMOLOG"/>
    <property type="match status" value="1"/>
</dbReference>
<keyword evidence="5" id="KW-1185">Reference proteome</keyword>
<evidence type="ECO:0000313" key="4">
    <source>
        <dbReference type="EMBL" id="CAB4252804.1"/>
    </source>
</evidence>
<dbReference type="GeneID" id="64855944"/>
<feature type="compositionally biased region" description="Low complexity" evidence="2">
    <location>
        <begin position="114"/>
        <end position="130"/>
    </location>
</feature>
<gene>
    <name evidence="4" type="ORF">KABA2_02S04840</name>
</gene>
<feature type="region of interest" description="Disordered" evidence="2">
    <location>
        <begin position="563"/>
        <end position="608"/>
    </location>
</feature>
<dbReference type="PANTHER" id="PTHR22929">
    <property type="entry name" value="RNA POLYMERASE III TRANSCRIPTION INITIATION FACTOR B"/>
    <property type="match status" value="1"/>
</dbReference>